<name>A0A1Q5Q6C2_TALAT</name>
<keyword evidence="2" id="KW-1185">Reference proteome</keyword>
<comment type="caution">
    <text evidence="1">The sequence shown here is derived from an EMBL/GenBank/DDBJ whole genome shotgun (WGS) entry which is preliminary data.</text>
</comment>
<dbReference type="AlphaFoldDB" id="A0A1Q5Q6C2"/>
<dbReference type="OrthoDB" id="4361610at2759"/>
<evidence type="ECO:0000313" key="2">
    <source>
        <dbReference type="Proteomes" id="UP000214365"/>
    </source>
</evidence>
<accession>A0A1Q5Q6C2</accession>
<dbReference type="GeneID" id="31009223"/>
<gene>
    <name evidence="1" type="ORF">UA08_09467</name>
</gene>
<organism evidence="1 2">
    <name type="scientific">Talaromyces atroroseus</name>
    <dbReference type="NCBI Taxonomy" id="1441469"/>
    <lineage>
        <taxon>Eukaryota</taxon>
        <taxon>Fungi</taxon>
        <taxon>Dikarya</taxon>
        <taxon>Ascomycota</taxon>
        <taxon>Pezizomycotina</taxon>
        <taxon>Eurotiomycetes</taxon>
        <taxon>Eurotiomycetidae</taxon>
        <taxon>Eurotiales</taxon>
        <taxon>Trichocomaceae</taxon>
        <taxon>Talaromyces</taxon>
        <taxon>Talaromyces sect. Trachyspermi</taxon>
    </lineage>
</organism>
<sequence length="539" mass="60500">MLDALNKILYNLQFGNHQAKVEKYLNEATTVWTKASLKHHIKSNHPSIIITEPTINLLWRCFQFHAYHPFPRHDVHQIHESAFQRAFMLLALRGTDILGTEDGGDYFWRNDTDFFHDADFRRILRSISHASAQNESRPGISMSVINDAMDVLATTQPHMVTLAPSPDLLESAAGRLLESVPVRDELRADDFSILLALLLQLRVHKQTWRMNLHFGEFDQGPRCEELARTITTGIFVQGNLNSDTYYKVIDVLPSLRAQFYQLWAVLFQPAKRKEESQSNASLAADVIPNVILQTISLLTPQPSVSRHSPSISNDEGSVFHISTQQLTAPGDVTITHLLKYLMDDTKHPHVVLFVNNASSSVFGAYFPVPLSQKGKIGRGHFLFQLAPQFRLLQWTSQPIPLADLITVHGSNSVLLDTIRAGEMLPSTPYRIGDPGEQGNSGSLWINPGTRSIQLTRQFPNSGRYKALCGTGREVSVDGKESSTEIDRLYILRMSTFGIDKDFAFQNDIDNKYRAPSAQAGQFIRGAELKTRIQGFGSPL</sequence>
<dbReference type="RefSeq" id="XP_020115384.1">
    <property type="nucleotide sequence ID" value="XM_020265401.1"/>
</dbReference>
<reference evidence="1 2" key="1">
    <citation type="submission" date="2015-06" db="EMBL/GenBank/DDBJ databases">
        <title>Talaromyces atroroseus IBT 11181 draft genome.</title>
        <authorList>
            <person name="Rasmussen K.B."/>
            <person name="Rasmussen S."/>
            <person name="Petersen B."/>
            <person name="Sicheritz-Ponten T."/>
            <person name="Mortensen U.H."/>
            <person name="Thrane U."/>
        </authorList>
    </citation>
    <scope>NUCLEOTIDE SEQUENCE [LARGE SCALE GENOMIC DNA]</scope>
    <source>
        <strain evidence="1 2">IBT 11181</strain>
    </source>
</reference>
<proteinExistence type="predicted"/>
<dbReference type="Proteomes" id="UP000214365">
    <property type="component" value="Unassembled WGS sequence"/>
</dbReference>
<protein>
    <submittedName>
        <fullName evidence="1">Uncharacterized protein</fullName>
    </submittedName>
</protein>
<evidence type="ECO:0000313" key="1">
    <source>
        <dbReference type="EMBL" id="OKL55263.1"/>
    </source>
</evidence>
<dbReference type="EMBL" id="LFMY01000024">
    <property type="protein sequence ID" value="OKL55263.1"/>
    <property type="molecule type" value="Genomic_DNA"/>
</dbReference>